<comment type="caution">
    <text evidence="1">The sequence shown here is derived from an EMBL/GenBank/DDBJ whole genome shotgun (WGS) entry which is preliminary data.</text>
</comment>
<name>U5DEU7_9CHRO</name>
<evidence type="ECO:0000313" key="1">
    <source>
        <dbReference type="EMBL" id="ERN39822.1"/>
    </source>
</evidence>
<evidence type="ECO:0000313" key="2">
    <source>
        <dbReference type="Proteomes" id="UP000016960"/>
    </source>
</evidence>
<organism evidence="1 2">
    <name type="scientific">Rubidibacter lacunae KORDI 51-2</name>
    <dbReference type="NCBI Taxonomy" id="582515"/>
    <lineage>
        <taxon>Bacteria</taxon>
        <taxon>Bacillati</taxon>
        <taxon>Cyanobacteriota</taxon>
        <taxon>Cyanophyceae</taxon>
        <taxon>Oscillatoriophycideae</taxon>
        <taxon>Chroococcales</taxon>
        <taxon>Aphanothecaceae</taxon>
        <taxon>Rubidibacter</taxon>
    </lineage>
</organism>
<gene>
    <name evidence="1" type="ORF">KR51_00037380</name>
</gene>
<sequence length="81" mass="9346">MLSHQENRVFELKFFHLRKILDSLDVMQLDSYLPIGYRCIVLRQADNAIQQHHLLSEDILVSSNKTGILLPTQIFLAIPEG</sequence>
<keyword evidence="2" id="KW-1185">Reference proteome</keyword>
<dbReference type="AlphaFoldDB" id="U5DEU7"/>
<protein>
    <submittedName>
        <fullName evidence="1">Uncharacterized protein</fullName>
    </submittedName>
</protein>
<dbReference type="InParanoid" id="U5DEU7"/>
<dbReference type="Proteomes" id="UP000016960">
    <property type="component" value="Unassembled WGS sequence"/>
</dbReference>
<reference evidence="1 2" key="1">
    <citation type="submission" date="2013-05" db="EMBL/GenBank/DDBJ databases">
        <title>Draft genome sequence of Rubidibacter lacunae KORDI 51-2.</title>
        <authorList>
            <person name="Choi D.H."/>
            <person name="Noh J.H."/>
            <person name="Kwon K.-K."/>
            <person name="Lee J.-H."/>
            <person name="Ryu J.-Y."/>
        </authorList>
    </citation>
    <scope>NUCLEOTIDE SEQUENCE [LARGE SCALE GENOMIC DNA]</scope>
    <source>
        <strain evidence="1 2">KORDI 51-2</strain>
    </source>
</reference>
<dbReference type="EMBL" id="ASSJ01000092">
    <property type="protein sequence ID" value="ERN39822.1"/>
    <property type="molecule type" value="Genomic_DNA"/>
</dbReference>
<accession>U5DEU7</accession>
<proteinExistence type="predicted"/>